<dbReference type="AlphaFoldDB" id="A0A835WHD2"/>
<evidence type="ECO:0000313" key="3">
    <source>
        <dbReference type="Proteomes" id="UP000613740"/>
    </source>
</evidence>
<protein>
    <submittedName>
        <fullName evidence="2">Uncharacterized protein</fullName>
    </submittedName>
</protein>
<proteinExistence type="predicted"/>
<keyword evidence="3" id="KW-1185">Reference proteome</keyword>
<organism evidence="2 3">
    <name type="scientific">Chlamydomonas schloesseri</name>
    <dbReference type="NCBI Taxonomy" id="2026947"/>
    <lineage>
        <taxon>Eukaryota</taxon>
        <taxon>Viridiplantae</taxon>
        <taxon>Chlorophyta</taxon>
        <taxon>core chlorophytes</taxon>
        <taxon>Chlorophyceae</taxon>
        <taxon>CS clade</taxon>
        <taxon>Chlamydomonadales</taxon>
        <taxon>Chlamydomonadaceae</taxon>
        <taxon>Chlamydomonas</taxon>
    </lineage>
</organism>
<sequence>MTGGLQAFAVLHECGGAAAAAARPARSRRSGPRQQPQWRRDKASSSRSASRAGLPHTITGHRPWSRAGSRAHTWRQPINIKVNINGVVELVEHTAAAATAAAAAAWLNHKLV</sequence>
<dbReference type="EMBL" id="JAEHOD010000022">
    <property type="protein sequence ID" value="KAG2447446.1"/>
    <property type="molecule type" value="Genomic_DNA"/>
</dbReference>
<name>A0A835WHD2_9CHLO</name>
<comment type="caution">
    <text evidence="2">The sequence shown here is derived from an EMBL/GenBank/DDBJ whole genome shotgun (WGS) entry which is preliminary data.</text>
</comment>
<evidence type="ECO:0000256" key="1">
    <source>
        <dbReference type="SAM" id="MobiDB-lite"/>
    </source>
</evidence>
<evidence type="ECO:0000313" key="2">
    <source>
        <dbReference type="EMBL" id="KAG2447446.1"/>
    </source>
</evidence>
<feature type="region of interest" description="Disordered" evidence="1">
    <location>
        <begin position="19"/>
        <end position="72"/>
    </location>
</feature>
<accession>A0A835WHD2</accession>
<reference evidence="2" key="1">
    <citation type="journal article" date="2020" name="bioRxiv">
        <title>Comparative genomics of Chlamydomonas.</title>
        <authorList>
            <person name="Craig R.J."/>
            <person name="Hasan A.R."/>
            <person name="Ness R.W."/>
            <person name="Keightley P.D."/>
        </authorList>
    </citation>
    <scope>NUCLEOTIDE SEQUENCE</scope>
    <source>
        <strain evidence="2">CCAP 11/173</strain>
    </source>
</reference>
<dbReference type="Proteomes" id="UP000613740">
    <property type="component" value="Unassembled WGS sequence"/>
</dbReference>
<gene>
    <name evidence="2" type="ORF">HYH02_007771</name>
</gene>